<reference evidence="12" key="2">
    <citation type="submission" date="2025-09" db="UniProtKB">
        <authorList>
            <consortium name="Ensembl"/>
        </authorList>
    </citation>
    <scope>IDENTIFICATION</scope>
</reference>
<evidence type="ECO:0000256" key="3">
    <source>
        <dbReference type="ARBA" id="ARBA00022600"/>
    </source>
</evidence>
<evidence type="ECO:0000313" key="13">
    <source>
        <dbReference type="Proteomes" id="UP000472241"/>
    </source>
</evidence>
<evidence type="ECO:0000313" key="12">
    <source>
        <dbReference type="Ensembl" id="ENSLCNP00005015968.1"/>
    </source>
</evidence>
<dbReference type="PANTHER" id="PTHR15417">
    <property type="entry name" value="PROTEIN PHOSPHATASE INHIBITOR AND DOPAMINE- AND CAMP-REGULATED NEURONAL PHOSPHOPROTEIN"/>
    <property type="match status" value="1"/>
</dbReference>
<dbReference type="Proteomes" id="UP000472241">
    <property type="component" value="Unplaced"/>
</dbReference>
<evidence type="ECO:0000256" key="2">
    <source>
        <dbReference type="ARBA" id="ARBA00022553"/>
    </source>
</evidence>
<dbReference type="GO" id="GO:0035556">
    <property type="term" value="P:intracellular signal transduction"/>
    <property type="evidence" value="ECO:0007669"/>
    <property type="project" value="TreeGrafter"/>
</dbReference>
<keyword evidence="4" id="KW-0007">Acetylation</keyword>
<evidence type="ECO:0000256" key="1">
    <source>
        <dbReference type="ARBA" id="ARBA00007775"/>
    </source>
</evidence>
<dbReference type="GO" id="GO:0005737">
    <property type="term" value="C:cytoplasm"/>
    <property type="evidence" value="ECO:0007669"/>
    <property type="project" value="TreeGrafter"/>
</dbReference>
<comment type="similarity">
    <text evidence="1">Belongs to the protein phosphatase inhibitor 1 family.</text>
</comment>
<evidence type="ECO:0000256" key="4">
    <source>
        <dbReference type="ARBA" id="ARBA00022990"/>
    </source>
</evidence>
<sequence length="114" mass="13348">MVQDNNSWKIQFIVLLMELPIDPKLVEQILRHCPTSATLMLTSDQSSPEIDEDWIPNLPLKSILAISLQHWKKVRRTTPTMKNPSLKLRRGAERNPSQRNPQPIYHHWIPREPP</sequence>
<name>A0A667H685_LYNCA</name>
<protein>
    <recommendedName>
        <fullName evidence="9">Protein phosphatase 1 regulatory subunit 1A</fullName>
    </recommendedName>
    <alternativeName>
        <fullName evidence="10">Protein phosphatase inhibitor 1</fullName>
    </alternativeName>
</protein>
<evidence type="ECO:0000256" key="11">
    <source>
        <dbReference type="SAM" id="MobiDB-lite"/>
    </source>
</evidence>
<evidence type="ECO:0000256" key="9">
    <source>
        <dbReference type="ARBA" id="ARBA00040692"/>
    </source>
</evidence>
<keyword evidence="5" id="KW-0650">Protein phosphatase inhibitor</keyword>
<dbReference type="GO" id="GO:0005977">
    <property type="term" value="P:glycogen metabolic process"/>
    <property type="evidence" value="ECO:0007669"/>
    <property type="project" value="UniProtKB-KW"/>
</dbReference>
<evidence type="ECO:0000256" key="6">
    <source>
        <dbReference type="ARBA" id="ARBA00023277"/>
    </source>
</evidence>
<evidence type="ECO:0000256" key="5">
    <source>
        <dbReference type="ARBA" id="ARBA00023272"/>
    </source>
</evidence>
<dbReference type="Pfam" id="PF05395">
    <property type="entry name" value="DARPP-32"/>
    <property type="match status" value="1"/>
</dbReference>
<evidence type="ECO:0000256" key="8">
    <source>
        <dbReference type="ARBA" id="ARBA00038671"/>
    </source>
</evidence>
<feature type="region of interest" description="Disordered" evidence="11">
    <location>
        <begin position="77"/>
        <end position="114"/>
    </location>
</feature>
<dbReference type="AlphaFoldDB" id="A0A667H685"/>
<comment type="function">
    <text evidence="7">Inhibitor of protein-phosphatase 1. This protein may be important in hormonal control of glycogen metabolism. Hormones that elevate intracellular cAMP increase I-1 activity in many tissues. I-1 activation may impose cAMP control over proteins that are not directly phosphorylated by PKA. Following a rise in intracellular calcium, I-1 is inactivated by calcineurin (or PP2B). Does not inhibit type-2 phosphatases.</text>
</comment>
<reference evidence="12" key="1">
    <citation type="submission" date="2025-08" db="UniProtKB">
        <authorList>
            <consortium name="Ensembl"/>
        </authorList>
    </citation>
    <scope>IDENTIFICATION</scope>
</reference>
<accession>A0A667H685</accession>
<dbReference type="InterPro" id="IPR008466">
    <property type="entry name" value="PPP1R1A/B/C"/>
</dbReference>
<keyword evidence="3" id="KW-0321">Glycogen metabolism</keyword>
<keyword evidence="13" id="KW-1185">Reference proteome</keyword>
<evidence type="ECO:0000256" key="7">
    <source>
        <dbReference type="ARBA" id="ARBA00037661"/>
    </source>
</evidence>
<dbReference type="PANTHER" id="PTHR15417:SF4">
    <property type="entry name" value="PROTEIN PHOSPHATASE 1 REGULATORY SUBUNIT 1A"/>
    <property type="match status" value="1"/>
</dbReference>
<proteinExistence type="inferred from homology"/>
<dbReference type="Ensembl" id="ENSLCNT00005017876.1">
    <property type="protein sequence ID" value="ENSLCNP00005015968.1"/>
    <property type="gene ID" value="ENSLCNG00005010499.1"/>
</dbReference>
<keyword evidence="6" id="KW-0119">Carbohydrate metabolism</keyword>
<evidence type="ECO:0000256" key="10">
    <source>
        <dbReference type="ARBA" id="ARBA00042082"/>
    </source>
</evidence>
<comment type="subunit">
    <text evidence="8">Interacts with PPP1R15A.</text>
</comment>
<keyword evidence="2" id="KW-0597">Phosphoprotein</keyword>
<dbReference type="GO" id="GO:0004864">
    <property type="term" value="F:protein phosphatase inhibitor activity"/>
    <property type="evidence" value="ECO:0007669"/>
    <property type="project" value="UniProtKB-KW"/>
</dbReference>
<organism evidence="12 13">
    <name type="scientific">Lynx canadensis</name>
    <name type="common">Canada lynx</name>
    <name type="synonym">Felis canadensis</name>
    <dbReference type="NCBI Taxonomy" id="61383"/>
    <lineage>
        <taxon>Eukaryota</taxon>
        <taxon>Metazoa</taxon>
        <taxon>Chordata</taxon>
        <taxon>Craniata</taxon>
        <taxon>Vertebrata</taxon>
        <taxon>Euteleostomi</taxon>
        <taxon>Mammalia</taxon>
        <taxon>Eutheria</taxon>
        <taxon>Laurasiatheria</taxon>
        <taxon>Carnivora</taxon>
        <taxon>Feliformia</taxon>
        <taxon>Felidae</taxon>
        <taxon>Felinae</taxon>
        <taxon>Lynx</taxon>
    </lineage>
</organism>